<evidence type="ECO:0000313" key="2">
    <source>
        <dbReference type="Proteomes" id="UP000724657"/>
    </source>
</evidence>
<reference evidence="1" key="1">
    <citation type="journal article" date="2021" name="PeerJ">
        <title>Extensive microbial diversity within the chicken gut microbiome revealed by metagenomics and culture.</title>
        <authorList>
            <person name="Gilroy R."/>
            <person name="Ravi A."/>
            <person name="Getino M."/>
            <person name="Pursley I."/>
            <person name="Horton D.L."/>
            <person name="Alikhan N.F."/>
            <person name="Baker D."/>
            <person name="Gharbi K."/>
            <person name="Hall N."/>
            <person name="Watson M."/>
            <person name="Adriaenssens E.M."/>
            <person name="Foster-Nyarko E."/>
            <person name="Jarju S."/>
            <person name="Secka A."/>
            <person name="Antonio M."/>
            <person name="Oren A."/>
            <person name="Chaudhuri R.R."/>
            <person name="La Ragione R."/>
            <person name="Hildebrand F."/>
            <person name="Pallen M.J."/>
        </authorList>
    </citation>
    <scope>NUCLEOTIDE SEQUENCE</scope>
    <source>
        <strain evidence="1">A6-441</strain>
    </source>
</reference>
<dbReference type="EMBL" id="JAHLFN010000073">
    <property type="protein sequence ID" value="MBU3842922.1"/>
    <property type="molecule type" value="Genomic_DNA"/>
</dbReference>
<proteinExistence type="predicted"/>
<gene>
    <name evidence="1" type="ORF">IAA47_08105</name>
</gene>
<evidence type="ECO:0000313" key="1">
    <source>
        <dbReference type="EMBL" id="MBU3842922.1"/>
    </source>
</evidence>
<reference evidence="1" key="2">
    <citation type="submission" date="2021-04" db="EMBL/GenBank/DDBJ databases">
        <authorList>
            <person name="Gilroy R."/>
        </authorList>
    </citation>
    <scope>NUCLEOTIDE SEQUENCE</scope>
    <source>
        <strain evidence="1">A6-441</strain>
    </source>
</reference>
<dbReference type="Proteomes" id="UP000724657">
    <property type="component" value="Unassembled WGS sequence"/>
</dbReference>
<dbReference type="AlphaFoldDB" id="A0A9E2NXY3"/>
<accession>A0A9E2NXY3</accession>
<protein>
    <submittedName>
        <fullName evidence="1">Uncharacterized protein</fullName>
    </submittedName>
</protein>
<comment type="caution">
    <text evidence="1">The sequence shown here is derived from an EMBL/GenBank/DDBJ whole genome shotgun (WGS) entry which is preliminary data.</text>
</comment>
<sequence length="77" mass="9036">MGFWVCNECEGKLKIILTEILLKDYNIDKKGKPIGKCLKKSLSKEYNQVNYHCTKCGRSYFSDTKLVDVAKWQEKER</sequence>
<organism evidence="1 2">
    <name type="scientific">Candidatus Fusobacterium pullicola</name>
    <dbReference type="NCBI Taxonomy" id="2838601"/>
    <lineage>
        <taxon>Bacteria</taxon>
        <taxon>Fusobacteriati</taxon>
        <taxon>Fusobacteriota</taxon>
        <taxon>Fusobacteriia</taxon>
        <taxon>Fusobacteriales</taxon>
        <taxon>Fusobacteriaceae</taxon>
        <taxon>Fusobacterium</taxon>
    </lineage>
</organism>
<name>A0A9E2NXY3_9FUSO</name>